<reference evidence="5" key="1">
    <citation type="submission" date="2007-06" db="EMBL/GenBank/DDBJ databases">
        <title>Complete sequence of Methanococcus vannielii SB.</title>
        <authorList>
            <consortium name="US DOE Joint Genome Institute"/>
            <person name="Copeland A."/>
            <person name="Lucas S."/>
            <person name="Lapidus A."/>
            <person name="Barry K."/>
            <person name="Glavina del Rio T."/>
            <person name="Dalin E."/>
            <person name="Tice H."/>
            <person name="Pitluck S."/>
            <person name="Chain P."/>
            <person name="Malfatti S."/>
            <person name="Shin M."/>
            <person name="Vergez L."/>
            <person name="Schmutz J."/>
            <person name="Larimer F."/>
            <person name="Land M."/>
            <person name="Hauser L."/>
            <person name="Kyrpides N."/>
            <person name="Anderson I."/>
            <person name="Sieprawska-Lupa M."/>
            <person name="Whitman W.B."/>
            <person name="Richardson P."/>
        </authorList>
    </citation>
    <scope>NUCLEOTIDE SEQUENCE [LARGE SCALE GENOMIC DNA]</scope>
    <source>
        <strain evidence="5">SB</strain>
    </source>
</reference>
<comment type="cofactor">
    <cofactor evidence="1">
        <name>Zn(2+)</name>
        <dbReference type="ChEBI" id="CHEBI:29105"/>
    </cofactor>
</comment>
<dbReference type="InterPro" id="IPR007115">
    <property type="entry name" value="6-PTP_synth/QueD"/>
</dbReference>
<dbReference type="PANTHER" id="PTHR12589">
    <property type="entry name" value="PYRUVOYL TETRAHYDROBIOPTERIN SYNTHASE"/>
    <property type="match status" value="1"/>
</dbReference>
<dbReference type="HOGENOM" id="CLU_111016_3_0_2"/>
<dbReference type="GeneID" id="5326011"/>
<keyword evidence="3" id="KW-0862">Zinc</keyword>
<dbReference type="Gene3D" id="3.30.479.10">
    <property type="entry name" value="6-pyruvoyl tetrahydropterin synthase/QueD"/>
    <property type="match status" value="1"/>
</dbReference>
<dbReference type="InterPro" id="IPR038418">
    <property type="entry name" value="6-PTP_synth/QueD_sf"/>
</dbReference>
<dbReference type="eggNOG" id="arCOG02172">
    <property type="taxonomic scope" value="Archaea"/>
</dbReference>
<dbReference type="Pfam" id="PF01242">
    <property type="entry name" value="PTPS"/>
    <property type="match status" value="1"/>
</dbReference>
<evidence type="ECO:0000256" key="3">
    <source>
        <dbReference type="ARBA" id="ARBA00022833"/>
    </source>
</evidence>
<keyword evidence="6" id="KW-1185">Reference proteome</keyword>
<dbReference type="GO" id="GO:0016829">
    <property type="term" value="F:lyase activity"/>
    <property type="evidence" value="ECO:0007669"/>
    <property type="project" value="UniProtKB-KW"/>
</dbReference>
<evidence type="ECO:0000256" key="2">
    <source>
        <dbReference type="ARBA" id="ARBA00022723"/>
    </source>
</evidence>
<dbReference type="STRING" id="406327.Mevan_0564"/>
<evidence type="ECO:0000256" key="1">
    <source>
        <dbReference type="ARBA" id="ARBA00001947"/>
    </source>
</evidence>
<accession>A6UPP9</accession>
<dbReference type="RefSeq" id="WP_011972374.1">
    <property type="nucleotide sequence ID" value="NC_009634.1"/>
</dbReference>
<keyword evidence="4" id="KW-0456">Lyase</keyword>
<dbReference type="EMBL" id="CP000742">
    <property type="protein sequence ID" value="ABR54471.1"/>
    <property type="molecule type" value="Genomic_DNA"/>
</dbReference>
<sequence>MILELNGIYAGLRFSSAHIVFGHDSCGVIHGHSYYVDVKLSGSPSGDFGFVCDFKIVKQIVKELCNELDHKLLVPRDHDNMEYSIDEDSIFLEYVEKSGKVKKYMFPLEDINLLPLKSTTAEELSIYFTEFIKNRLQKLKMDSSILEIETTVNEGIGQGARYKMLLR</sequence>
<evidence type="ECO:0000256" key="4">
    <source>
        <dbReference type="ARBA" id="ARBA00023239"/>
    </source>
</evidence>
<name>A6UPP9_METVS</name>
<proteinExistence type="predicted"/>
<dbReference type="SUPFAM" id="SSF55620">
    <property type="entry name" value="Tetrahydrobiopterin biosynthesis enzymes-like"/>
    <property type="match status" value="1"/>
</dbReference>
<dbReference type="Proteomes" id="UP000001107">
    <property type="component" value="Chromosome"/>
</dbReference>
<dbReference type="KEGG" id="mvn:Mevan_0564"/>
<dbReference type="GO" id="GO:0046872">
    <property type="term" value="F:metal ion binding"/>
    <property type="evidence" value="ECO:0007669"/>
    <property type="project" value="UniProtKB-KW"/>
</dbReference>
<dbReference type="OrthoDB" id="6529at2157"/>
<keyword evidence="2" id="KW-0479">Metal-binding</keyword>
<evidence type="ECO:0000313" key="5">
    <source>
        <dbReference type="EMBL" id="ABR54471.1"/>
    </source>
</evidence>
<dbReference type="PANTHER" id="PTHR12589:SF7">
    <property type="entry name" value="6-PYRUVOYL TETRAHYDROBIOPTERIN SYNTHASE"/>
    <property type="match status" value="1"/>
</dbReference>
<dbReference type="AlphaFoldDB" id="A6UPP9"/>
<protein>
    <submittedName>
        <fullName evidence="5">6-pyruvoyl tetrahydropterin synthase</fullName>
    </submittedName>
</protein>
<organism evidence="5 6">
    <name type="scientific">Methanococcus vannielii (strain ATCC 35089 / DSM 1224 / JCM 13029 / OCM 148 / SB)</name>
    <dbReference type="NCBI Taxonomy" id="406327"/>
    <lineage>
        <taxon>Archaea</taxon>
        <taxon>Methanobacteriati</taxon>
        <taxon>Methanobacteriota</taxon>
        <taxon>Methanomada group</taxon>
        <taxon>Methanococci</taxon>
        <taxon>Methanococcales</taxon>
        <taxon>Methanococcaceae</taxon>
        <taxon>Methanococcus</taxon>
    </lineage>
</organism>
<gene>
    <name evidence="5" type="ordered locus">Mevan_0564</name>
</gene>
<evidence type="ECO:0000313" key="6">
    <source>
        <dbReference type="Proteomes" id="UP000001107"/>
    </source>
</evidence>